<dbReference type="SUPFAM" id="SSF141086">
    <property type="entry name" value="Agglutinin HPA-like"/>
    <property type="match status" value="1"/>
</dbReference>
<sequence>MRTFDRNLLGVEQGSRVLFSDFEHDGDMWTGEGPREFRASVSFNGRFAEVPIMQVSMSMWDMSCNTNLRADICAENVTHEGFEIVFRTWGDTKVARIRADWLAMGPMPDPDNWDVE</sequence>
<comment type="caution">
    <text evidence="2">The sequence shown here is derived from an EMBL/GenBank/DDBJ whole genome shotgun (WGS) entry which is preliminary data.</text>
</comment>
<evidence type="ECO:0000259" key="1">
    <source>
        <dbReference type="Pfam" id="PF09458"/>
    </source>
</evidence>
<dbReference type="GO" id="GO:0009986">
    <property type="term" value="C:cell surface"/>
    <property type="evidence" value="ECO:0007669"/>
    <property type="project" value="TreeGrafter"/>
</dbReference>
<dbReference type="RefSeq" id="WP_055189034.1">
    <property type="nucleotide sequence ID" value="NZ_FPBS01000001.1"/>
</dbReference>
<proteinExistence type="predicted"/>
<evidence type="ECO:0000313" key="3">
    <source>
        <dbReference type="Proteomes" id="UP000050471"/>
    </source>
</evidence>
<feature type="domain" description="H-type lectin" evidence="1">
    <location>
        <begin position="39"/>
        <end position="104"/>
    </location>
</feature>
<dbReference type="PANTHER" id="PTHR46938">
    <property type="entry name" value="DISCOIDIN-1 SUBUNIT A-RELATED-RELATED"/>
    <property type="match status" value="1"/>
</dbReference>
<dbReference type="AlphaFoldDB" id="A0A0P7KKX9"/>
<dbReference type="GO" id="GO:0070492">
    <property type="term" value="F:oligosaccharide binding"/>
    <property type="evidence" value="ECO:0007669"/>
    <property type="project" value="TreeGrafter"/>
</dbReference>
<reference evidence="2 3" key="1">
    <citation type="submission" date="2015-09" db="EMBL/GenBank/DDBJ databases">
        <title>Draft genome sequence of Aliiroseovarius crassostreae CV919-312TSm, the causative agent of Roseovarius Oyster Disease (formerly Juvenile Oyster Disease).</title>
        <authorList>
            <person name="Kessner L."/>
            <person name="Spinard E."/>
            <person name="Nelson D."/>
        </authorList>
    </citation>
    <scope>NUCLEOTIDE SEQUENCE [LARGE SCALE GENOMIC DNA]</scope>
    <source>
        <strain evidence="2 3">CV919-312</strain>
    </source>
</reference>
<organism evidence="2 3">
    <name type="scientific">Aliiroseovarius crassostreae</name>
    <dbReference type="NCBI Taxonomy" id="154981"/>
    <lineage>
        <taxon>Bacteria</taxon>
        <taxon>Pseudomonadati</taxon>
        <taxon>Pseudomonadota</taxon>
        <taxon>Alphaproteobacteria</taxon>
        <taxon>Rhodobacterales</taxon>
        <taxon>Paracoccaceae</taxon>
        <taxon>Aliiroseovarius</taxon>
    </lineage>
</organism>
<dbReference type="GO" id="GO:0045335">
    <property type="term" value="C:phagocytic vesicle"/>
    <property type="evidence" value="ECO:0007669"/>
    <property type="project" value="TreeGrafter"/>
</dbReference>
<protein>
    <submittedName>
        <fullName evidence="2">ATP synthase</fullName>
    </submittedName>
</protein>
<accession>A0A0P7KKX9</accession>
<dbReference type="InterPro" id="IPR037221">
    <property type="entry name" value="H-type_lectin_dom_sf"/>
</dbReference>
<dbReference type="GO" id="GO:0098636">
    <property type="term" value="C:protein complex involved in cell adhesion"/>
    <property type="evidence" value="ECO:0007669"/>
    <property type="project" value="TreeGrafter"/>
</dbReference>
<dbReference type="STRING" id="154981.AKJ29_16950"/>
<keyword evidence="3" id="KW-1185">Reference proteome</keyword>
<dbReference type="Pfam" id="PF09458">
    <property type="entry name" value="H_lectin"/>
    <property type="match status" value="1"/>
</dbReference>
<dbReference type="OrthoDB" id="7658568at2"/>
<dbReference type="InterPro" id="IPR052487">
    <property type="entry name" value="Galactose-binding_lectin"/>
</dbReference>
<dbReference type="PANTHER" id="PTHR46938:SF1">
    <property type="entry name" value="DISCOIDIN-1 SUBUNIT A-RELATED"/>
    <property type="match status" value="1"/>
</dbReference>
<dbReference type="Gene3D" id="2.60.40.2080">
    <property type="match status" value="1"/>
</dbReference>
<name>A0A0P7KKX9_9RHOB</name>
<dbReference type="EMBL" id="LKBA01000004">
    <property type="protein sequence ID" value="KPN64616.1"/>
    <property type="molecule type" value="Genomic_DNA"/>
</dbReference>
<dbReference type="GO" id="GO:0030247">
    <property type="term" value="F:polysaccharide binding"/>
    <property type="evidence" value="ECO:0007669"/>
    <property type="project" value="TreeGrafter"/>
</dbReference>
<evidence type="ECO:0000313" key="2">
    <source>
        <dbReference type="EMBL" id="KPN64616.1"/>
    </source>
</evidence>
<dbReference type="Proteomes" id="UP000050471">
    <property type="component" value="Unassembled WGS sequence"/>
</dbReference>
<dbReference type="InterPro" id="IPR019019">
    <property type="entry name" value="H-type_lectin_domain"/>
</dbReference>
<dbReference type="GO" id="GO:0098609">
    <property type="term" value="P:cell-cell adhesion"/>
    <property type="evidence" value="ECO:0007669"/>
    <property type="project" value="TreeGrafter"/>
</dbReference>
<gene>
    <name evidence="2" type="ORF">AKJ29_16950</name>
</gene>
<dbReference type="GO" id="GO:0046871">
    <property type="term" value="F:N-acetylgalactosamine binding"/>
    <property type="evidence" value="ECO:0007669"/>
    <property type="project" value="TreeGrafter"/>
</dbReference>